<accession>A0A8T4C6L3</accession>
<protein>
    <recommendedName>
        <fullName evidence="11">Prepilin peptidase</fullName>
    </recommendedName>
</protein>
<feature type="domain" description="Peptidase A24A-predicted C-terminal archaea" evidence="8">
    <location>
        <begin position="232"/>
        <end position="344"/>
    </location>
</feature>
<dbReference type="AlphaFoldDB" id="A0A8T4C6L3"/>
<feature type="transmembrane region" description="Helical" evidence="6">
    <location>
        <begin position="30"/>
        <end position="49"/>
    </location>
</feature>
<evidence type="ECO:0008006" key="11">
    <source>
        <dbReference type="Google" id="ProtNLM"/>
    </source>
</evidence>
<organism evidence="9 10">
    <name type="scientific">Candidatus Iainarchaeum sp</name>
    <dbReference type="NCBI Taxonomy" id="3101447"/>
    <lineage>
        <taxon>Archaea</taxon>
        <taxon>Candidatus Iainarchaeota</taxon>
        <taxon>Candidatus Iainarchaeia</taxon>
        <taxon>Candidatus Iainarchaeales</taxon>
        <taxon>Candidatus Iainarchaeaceae</taxon>
        <taxon>Candidatus Iainarchaeum</taxon>
    </lineage>
</organism>
<dbReference type="InterPro" id="IPR000045">
    <property type="entry name" value="Prepilin_IV_endopep_pep"/>
</dbReference>
<dbReference type="GO" id="GO:0004190">
    <property type="term" value="F:aspartic-type endopeptidase activity"/>
    <property type="evidence" value="ECO:0007669"/>
    <property type="project" value="InterPro"/>
</dbReference>
<feature type="transmembrane region" description="Helical" evidence="6">
    <location>
        <begin position="352"/>
        <end position="376"/>
    </location>
</feature>
<feature type="transmembrane region" description="Helical" evidence="6">
    <location>
        <begin position="56"/>
        <end position="74"/>
    </location>
</feature>
<evidence type="ECO:0000256" key="4">
    <source>
        <dbReference type="ARBA" id="ARBA00022989"/>
    </source>
</evidence>
<comment type="subcellular location">
    <subcellularLocation>
        <location evidence="1">Cell membrane</location>
        <topology evidence="1">Multi-pass membrane protein</topology>
    </subcellularLocation>
</comment>
<comment type="caution">
    <text evidence="9">The sequence shown here is derived from an EMBL/GenBank/DDBJ whole genome shotgun (WGS) entry which is preliminary data.</text>
</comment>
<dbReference type="InterPro" id="IPR009639">
    <property type="entry name" value="Pept_A24A_C_arc"/>
</dbReference>
<evidence type="ECO:0000256" key="6">
    <source>
        <dbReference type="SAM" id="Phobius"/>
    </source>
</evidence>
<name>A0A8T4C6L3_9ARCH</name>
<dbReference type="PANTHER" id="PTHR36506:SF1">
    <property type="entry name" value="PREFLAGELLIN PEPTIDASE"/>
    <property type="match status" value="1"/>
</dbReference>
<evidence type="ECO:0000259" key="7">
    <source>
        <dbReference type="Pfam" id="PF01478"/>
    </source>
</evidence>
<keyword evidence="3 6" id="KW-0812">Transmembrane</keyword>
<evidence type="ECO:0000256" key="3">
    <source>
        <dbReference type="ARBA" id="ARBA00022692"/>
    </source>
</evidence>
<evidence type="ECO:0000256" key="5">
    <source>
        <dbReference type="ARBA" id="ARBA00023136"/>
    </source>
</evidence>
<feature type="transmembrane region" description="Helical" evidence="6">
    <location>
        <begin position="124"/>
        <end position="149"/>
    </location>
</feature>
<evidence type="ECO:0000313" key="9">
    <source>
        <dbReference type="EMBL" id="MBM3282041.1"/>
    </source>
</evidence>
<feature type="domain" description="Prepilin type IV endopeptidase peptidase" evidence="7">
    <location>
        <begin position="10"/>
        <end position="122"/>
    </location>
</feature>
<dbReference type="Pfam" id="PF01478">
    <property type="entry name" value="Peptidase_A24"/>
    <property type="match status" value="1"/>
</dbReference>
<keyword evidence="5 6" id="KW-0472">Membrane</keyword>
<feature type="transmembrane region" description="Helical" evidence="6">
    <location>
        <begin position="169"/>
        <end position="194"/>
    </location>
</feature>
<proteinExistence type="predicted"/>
<reference evidence="9" key="1">
    <citation type="submission" date="2019-03" db="EMBL/GenBank/DDBJ databases">
        <title>Lake Tanganyika Metagenome-Assembled Genomes (MAGs).</title>
        <authorList>
            <person name="Tran P."/>
        </authorList>
    </citation>
    <scope>NUCLEOTIDE SEQUENCE</scope>
    <source>
        <strain evidence="9">M_DeepCast_50m_m2_156</strain>
    </source>
</reference>
<dbReference type="Pfam" id="PF06819">
    <property type="entry name" value="Arc_PepC"/>
    <property type="match status" value="1"/>
</dbReference>
<keyword evidence="4 6" id="KW-1133">Transmembrane helix</keyword>
<dbReference type="GO" id="GO:0005886">
    <property type="term" value="C:plasma membrane"/>
    <property type="evidence" value="ECO:0007669"/>
    <property type="project" value="UniProtKB-SubCell"/>
</dbReference>
<dbReference type="EMBL" id="VGJJ01000007">
    <property type="protein sequence ID" value="MBM3282041.1"/>
    <property type="molecule type" value="Genomic_DNA"/>
</dbReference>
<feature type="transmembrane region" description="Helical" evidence="6">
    <location>
        <begin position="86"/>
        <end position="112"/>
    </location>
</feature>
<evidence type="ECO:0000313" key="10">
    <source>
        <dbReference type="Proteomes" id="UP000774699"/>
    </source>
</evidence>
<evidence type="ECO:0000256" key="2">
    <source>
        <dbReference type="ARBA" id="ARBA00022475"/>
    </source>
</evidence>
<evidence type="ECO:0000259" key="8">
    <source>
        <dbReference type="Pfam" id="PF06819"/>
    </source>
</evidence>
<dbReference type="Gene3D" id="1.20.120.1220">
    <property type="match status" value="1"/>
</dbReference>
<sequence>MFPILSFFLSLIGLSISTYTDLKSRIIPDWIPYGMVVLGLGLSAYASFVAQSITPFLWSAGVTIATFILAYIFWRLGAWAGGDVKLFTGLAALNPFNPFFIGGFFSFSLVWGGKELLAVGVLPFFMLNLFILSIFCIIPYSALLSLHALRKSSLRKEWAHLTWHSVVDAFWLACIVVLLYDLLVLFSLPSWVIVPVLLVSSFFPVVVKKLLAIVFVGLVLANMIPATNAWSVFAVLLVVNVLRSWYGFAHVHVLTYSKKISQLEEGDIVGEWIGLVNGKVVREKPVSFQTIIKALFERDLVLLMKIIHPPGEAWANPQQAAGVYSEQIALLKKAVREGKLEDRISLKASAPFAPAVLLAYILLNVVGDGPLAWGIFS</sequence>
<dbReference type="InterPro" id="IPR052218">
    <property type="entry name" value="Preflagellin_Peptidase"/>
</dbReference>
<gene>
    <name evidence="9" type="ORF">FJY86_01715</name>
</gene>
<dbReference type="PANTHER" id="PTHR36506">
    <property type="entry name" value="PREFLAGELLIN PEPTIDASE"/>
    <property type="match status" value="1"/>
</dbReference>
<keyword evidence="2" id="KW-1003">Cell membrane</keyword>
<dbReference type="Proteomes" id="UP000774699">
    <property type="component" value="Unassembled WGS sequence"/>
</dbReference>
<evidence type="ECO:0000256" key="1">
    <source>
        <dbReference type="ARBA" id="ARBA00004651"/>
    </source>
</evidence>